<protein>
    <submittedName>
        <fullName evidence="1">Uncharacterized protein</fullName>
    </submittedName>
</protein>
<dbReference type="EMBL" id="FR718758">
    <property type="protein sequence ID" value="CBX73952.1"/>
    <property type="molecule type" value="Genomic_DNA"/>
</dbReference>
<accession>F4N794</accession>
<name>F4N794_YEREN</name>
<dbReference type="AlphaFoldDB" id="F4N794"/>
<organism evidence="1">
    <name type="scientific">Yersinia enterocolitica W22703</name>
    <dbReference type="NCBI Taxonomy" id="913028"/>
    <lineage>
        <taxon>Bacteria</taxon>
        <taxon>Pseudomonadati</taxon>
        <taxon>Pseudomonadota</taxon>
        <taxon>Gammaproteobacteria</taxon>
        <taxon>Enterobacterales</taxon>
        <taxon>Yersiniaceae</taxon>
        <taxon>Yersinia</taxon>
    </lineage>
</organism>
<sequence>MHTKLDYLCKLTHVDYVLSGSVNPDYSDEFNVTKIKIINNLYDKKEKYLDLFENVKNSSSLNELISHINDYLKKMKLRVSANF</sequence>
<evidence type="ECO:0000313" key="1">
    <source>
        <dbReference type="EMBL" id="CBX73952.1"/>
    </source>
</evidence>
<gene>
    <name evidence="1" type="ORF">YEW_AU04260</name>
</gene>
<reference evidence="1" key="1">
    <citation type="journal article" date="2011" name="BMC Genomics">
        <title>Shotgun sequencing of Yersinia enterocolitica strain W22703 (biotype 2, serotype O:9): genomic evidence for oscillation between invertebrates and mammals.</title>
        <authorList>
            <person name="Fuchs T.M."/>
            <person name="Brandt K."/>
            <person name="Starke M."/>
            <person name="Rattei T."/>
        </authorList>
    </citation>
    <scope>NUCLEOTIDE SEQUENCE</scope>
</reference>
<proteinExistence type="predicted"/>